<gene>
    <name evidence="2" type="ORF">FHP06_07355</name>
</gene>
<organism evidence="2 3">
    <name type="scientific">Aeromicrobium terrae</name>
    <dbReference type="NCBI Taxonomy" id="2498846"/>
    <lineage>
        <taxon>Bacteria</taxon>
        <taxon>Bacillati</taxon>
        <taxon>Actinomycetota</taxon>
        <taxon>Actinomycetes</taxon>
        <taxon>Propionibacteriales</taxon>
        <taxon>Nocardioidaceae</taxon>
        <taxon>Aeromicrobium</taxon>
    </lineage>
</organism>
<name>A0A5C8NL88_9ACTN</name>
<dbReference type="RefSeq" id="WP_147685356.1">
    <property type="nucleotide sequence ID" value="NZ_VDUX01000003.1"/>
</dbReference>
<dbReference type="AlphaFoldDB" id="A0A5C8NL88"/>
<protein>
    <recommendedName>
        <fullName evidence="4">ATP/GTP-binding protein</fullName>
    </recommendedName>
</protein>
<feature type="compositionally biased region" description="Basic and acidic residues" evidence="1">
    <location>
        <begin position="14"/>
        <end position="27"/>
    </location>
</feature>
<dbReference type="Proteomes" id="UP000321571">
    <property type="component" value="Unassembled WGS sequence"/>
</dbReference>
<accession>A0A5C8NL88</accession>
<sequence length="87" mass="9904">MPRRRVARPAHRGISTERVDTKRDGDWNVRPITGATSTKPYTCPGCLRPIPPATPHVVVWPVEKSLLSAAAIDERRHWHTACWTKQR</sequence>
<keyword evidence="3" id="KW-1185">Reference proteome</keyword>
<dbReference type="OrthoDB" id="3381577at2"/>
<evidence type="ECO:0000313" key="3">
    <source>
        <dbReference type="Proteomes" id="UP000321571"/>
    </source>
</evidence>
<reference evidence="2 3" key="1">
    <citation type="submission" date="2019-06" db="EMBL/GenBank/DDBJ databases">
        <title>Aeromicrobium sp. nov., isolated from a maize field.</title>
        <authorList>
            <person name="Lin S.-Y."/>
            <person name="Tsai C.-F."/>
            <person name="Young C.-C."/>
        </authorList>
    </citation>
    <scope>NUCLEOTIDE SEQUENCE [LARGE SCALE GENOMIC DNA]</scope>
    <source>
        <strain evidence="2 3">CC-CFT486</strain>
    </source>
</reference>
<comment type="caution">
    <text evidence="2">The sequence shown here is derived from an EMBL/GenBank/DDBJ whole genome shotgun (WGS) entry which is preliminary data.</text>
</comment>
<feature type="compositionally biased region" description="Basic residues" evidence="1">
    <location>
        <begin position="1"/>
        <end position="11"/>
    </location>
</feature>
<evidence type="ECO:0000313" key="2">
    <source>
        <dbReference type="EMBL" id="TXL61243.1"/>
    </source>
</evidence>
<feature type="region of interest" description="Disordered" evidence="1">
    <location>
        <begin position="1"/>
        <end position="29"/>
    </location>
</feature>
<dbReference type="EMBL" id="VDUX01000003">
    <property type="protein sequence ID" value="TXL61243.1"/>
    <property type="molecule type" value="Genomic_DNA"/>
</dbReference>
<evidence type="ECO:0000256" key="1">
    <source>
        <dbReference type="SAM" id="MobiDB-lite"/>
    </source>
</evidence>
<evidence type="ECO:0008006" key="4">
    <source>
        <dbReference type="Google" id="ProtNLM"/>
    </source>
</evidence>
<proteinExistence type="predicted"/>